<dbReference type="HOGENOM" id="CLU_3384283_0_0_9"/>
<evidence type="ECO:0000313" key="2">
    <source>
        <dbReference type="Proteomes" id="UP000008915"/>
    </source>
</evidence>
<gene>
    <name evidence="1" type="ordered locus">Tmar_0835</name>
</gene>
<dbReference type="AlphaFoldDB" id="E6SIV4"/>
<dbReference type="EMBL" id="CP002344">
    <property type="protein sequence ID" value="ADU50949.1"/>
    <property type="molecule type" value="Genomic_DNA"/>
</dbReference>
<accession>E6SIV4</accession>
<sequence>MGPLTADGFWQLFERTGSVVAFLLYRLCLGADG</sequence>
<proteinExistence type="predicted"/>
<organism evidence="1 2">
    <name type="scientific">Thermaerobacter marianensis (strain ATCC 700841 / DSM 12885 / JCM 10246 / 7p75a)</name>
    <dbReference type="NCBI Taxonomy" id="644966"/>
    <lineage>
        <taxon>Bacteria</taxon>
        <taxon>Bacillati</taxon>
        <taxon>Bacillota</taxon>
        <taxon>Clostridia</taxon>
        <taxon>Eubacteriales</taxon>
        <taxon>Clostridiales Family XVII. Incertae Sedis</taxon>
        <taxon>Thermaerobacter</taxon>
    </lineage>
</organism>
<reference evidence="2" key="2">
    <citation type="journal article" date="2010" name="Stand. Genomic Sci.">
        <title>Complete genome sequence of Thermaerobacter marianensis type strain (7p75aT).</title>
        <authorList>
            <person name="Han C."/>
            <person name="Gu W."/>
            <person name="Zhang X."/>
            <person name="Lapidus A."/>
            <person name="Nolan M."/>
            <person name="Copeland A."/>
            <person name="Lucas S."/>
            <person name="Glavina Del Rio T."/>
            <person name="Tice H."/>
            <person name="Cheng J."/>
            <person name="Tapia R."/>
            <person name="Goodwin L."/>
            <person name="Pitluck S."/>
            <person name="Pagani I."/>
            <person name="Ivanova N."/>
            <person name="Mavromatis K."/>
            <person name="Mikhailova N."/>
            <person name="Pati A."/>
            <person name="Chen A."/>
            <person name="Palaniappan K."/>
            <person name="Land M."/>
            <person name="Hauser L."/>
            <person name="Chang Y."/>
            <person name="Jeffries C."/>
            <person name="Schneider S."/>
            <person name="Rohde M."/>
            <person name="Goker M."/>
            <person name="Pukall R."/>
            <person name="Woyke T."/>
            <person name="Bristow J."/>
            <person name="Eisen J."/>
            <person name="Markowitz V."/>
            <person name="Hugenholtz P."/>
            <person name="Kyrpides N."/>
            <person name="Klenk H."/>
            <person name="Detter J."/>
        </authorList>
    </citation>
    <scope>NUCLEOTIDE SEQUENCE [LARGE SCALE GENOMIC DNA]</scope>
    <source>
        <strain evidence="2">ATCC 700841 / DSM 12885 / JCM 10246 / 7p75a</strain>
    </source>
</reference>
<keyword evidence="2" id="KW-1185">Reference proteome</keyword>
<dbReference type="KEGG" id="tmr:Tmar_0835"/>
<dbReference type="Proteomes" id="UP000008915">
    <property type="component" value="Chromosome"/>
</dbReference>
<evidence type="ECO:0000313" key="1">
    <source>
        <dbReference type="EMBL" id="ADU50949.1"/>
    </source>
</evidence>
<reference evidence="1 2" key="1">
    <citation type="journal article" date="2010" name="Stand. Genomic Sci.">
        <title>Complete genome sequence of Thermaerobacter marianensis type strain (7p75a).</title>
        <authorList>
            <person name="Han C."/>
            <person name="Gu W."/>
            <person name="Zhang X."/>
            <person name="Lapidus A."/>
            <person name="Nolan M."/>
            <person name="Copeland A."/>
            <person name="Lucas S."/>
            <person name="Del Rio T.G."/>
            <person name="Tice H."/>
            <person name="Cheng J.F."/>
            <person name="Tapia R."/>
            <person name="Goodwin L."/>
            <person name="Pitluck S."/>
            <person name="Pagani I."/>
            <person name="Ivanova N."/>
            <person name="Mavromatis K."/>
            <person name="Mikhailova N."/>
            <person name="Pati A."/>
            <person name="Chen A."/>
            <person name="Palaniappan K."/>
            <person name="Land M."/>
            <person name="Hauser L."/>
            <person name="Chang Y.J."/>
            <person name="Jeffries C.D."/>
            <person name="Schneider S."/>
            <person name="Rohde M."/>
            <person name="Goker M."/>
            <person name="Pukall R."/>
            <person name="Woyke T."/>
            <person name="Bristow J."/>
            <person name="Eisen J.A."/>
            <person name="Markowitz V."/>
            <person name="Hugenholtz P."/>
            <person name="Kyrpides N.C."/>
            <person name="Klenk H.P."/>
            <person name="Detter J.C."/>
        </authorList>
    </citation>
    <scope>NUCLEOTIDE SEQUENCE [LARGE SCALE GENOMIC DNA]</scope>
    <source>
        <strain evidence="2">ATCC 700841 / DSM 12885 / JCM 10246 / 7p75a</strain>
    </source>
</reference>
<name>E6SIV4_THEM7</name>
<protein>
    <recommendedName>
        <fullName evidence="3">YqzL family protein</fullName>
    </recommendedName>
</protein>
<evidence type="ECO:0008006" key="3">
    <source>
        <dbReference type="Google" id="ProtNLM"/>
    </source>
</evidence>